<protein>
    <recommendedName>
        <fullName evidence="2">Aminoglycoside phosphotransferase domain-containing protein</fullName>
    </recommendedName>
</protein>
<feature type="region of interest" description="Disordered" evidence="1">
    <location>
        <begin position="1"/>
        <end position="20"/>
    </location>
</feature>
<sequence>MSSNPSQVPETPAADDDDDETMRTVLDELSNMTPGDAIHGHVLYSYHSTPRPPRTHLTEADMMHYAATHGVLAPRVRGVYEVIVGEYSLARIMVSDRVPGVPLVDVWRDMTTADQAAVKAQLRVQLACMRACAEPAIGRAGGMPTRNVYDGPRGTAFGPFADEEAFDDWCLARVWRIPLVRSVWRRLLRGEREKRCGGGGGGGGDAGAGRFVLTHGDLTPRNIMVLGNVVTGIVDWELSGFFPEYAECAFARMCYAHEEWWIPVLEELLPACSKRRLAFTALVEDGMALAVL</sequence>
<reference evidence="3" key="2">
    <citation type="submission" date="2023-06" db="EMBL/GenBank/DDBJ databases">
        <authorList>
            <consortium name="Lawrence Berkeley National Laboratory"/>
            <person name="Haridas S."/>
            <person name="Hensen N."/>
            <person name="Bonometti L."/>
            <person name="Westerberg I."/>
            <person name="Brannstrom I.O."/>
            <person name="Guillou S."/>
            <person name="Cros-Aarteil S."/>
            <person name="Calhoun S."/>
            <person name="Kuo A."/>
            <person name="Mondo S."/>
            <person name="Pangilinan J."/>
            <person name="Riley R."/>
            <person name="Labutti K."/>
            <person name="Andreopoulos B."/>
            <person name="Lipzen A."/>
            <person name="Chen C."/>
            <person name="Yanf M."/>
            <person name="Daum C."/>
            <person name="Ng V."/>
            <person name="Clum A."/>
            <person name="Steindorff A."/>
            <person name="Ohm R."/>
            <person name="Martin F."/>
            <person name="Silar P."/>
            <person name="Natvig D."/>
            <person name="Lalanne C."/>
            <person name="Gautier V."/>
            <person name="Ament-Velasquez S.L."/>
            <person name="Kruys A."/>
            <person name="Hutchinson M.I."/>
            <person name="Powell A.J."/>
            <person name="Barry K."/>
            <person name="Miller A.N."/>
            <person name="Grigoriev I.V."/>
            <person name="Debuchy R."/>
            <person name="Gladieux P."/>
            <person name="Thoren M.H."/>
            <person name="Johannesson H."/>
        </authorList>
    </citation>
    <scope>NUCLEOTIDE SEQUENCE</scope>
    <source>
        <strain evidence="3">CBS 168.71</strain>
    </source>
</reference>
<accession>A0AAE0HJX2</accession>
<feature type="domain" description="Aminoglycoside phosphotransferase" evidence="2">
    <location>
        <begin position="51"/>
        <end position="250"/>
    </location>
</feature>
<gene>
    <name evidence="3" type="ORF">B0H64DRAFT_373205</name>
</gene>
<keyword evidence="4" id="KW-1185">Reference proteome</keyword>
<dbReference type="PANTHER" id="PTHR21310">
    <property type="entry name" value="AMINOGLYCOSIDE PHOSPHOTRANSFERASE-RELATED-RELATED"/>
    <property type="match status" value="1"/>
</dbReference>
<dbReference type="Proteomes" id="UP001278766">
    <property type="component" value="Unassembled WGS sequence"/>
</dbReference>
<dbReference type="PANTHER" id="PTHR21310:SF55">
    <property type="entry name" value="AMINOGLYCOSIDE PHOSPHOTRANSFERASE DOMAIN-CONTAINING PROTEIN"/>
    <property type="match status" value="1"/>
</dbReference>
<evidence type="ECO:0000313" key="3">
    <source>
        <dbReference type="EMBL" id="KAK3297928.1"/>
    </source>
</evidence>
<dbReference type="InterPro" id="IPR051678">
    <property type="entry name" value="AGP_Transferase"/>
</dbReference>
<evidence type="ECO:0000313" key="4">
    <source>
        <dbReference type="Proteomes" id="UP001278766"/>
    </source>
</evidence>
<dbReference type="RefSeq" id="XP_062661442.1">
    <property type="nucleotide sequence ID" value="XM_062802274.1"/>
</dbReference>
<dbReference type="AlphaFoldDB" id="A0AAE0HJX2"/>
<dbReference type="Gene3D" id="3.90.1200.10">
    <property type="match status" value="1"/>
</dbReference>
<proteinExistence type="predicted"/>
<evidence type="ECO:0000256" key="1">
    <source>
        <dbReference type="SAM" id="MobiDB-lite"/>
    </source>
</evidence>
<evidence type="ECO:0000259" key="2">
    <source>
        <dbReference type="Pfam" id="PF01636"/>
    </source>
</evidence>
<dbReference type="SUPFAM" id="SSF56112">
    <property type="entry name" value="Protein kinase-like (PK-like)"/>
    <property type="match status" value="1"/>
</dbReference>
<name>A0AAE0HJX2_9PEZI</name>
<dbReference type="GeneID" id="87839222"/>
<organism evidence="3 4">
    <name type="scientific">Chaetomium fimeti</name>
    <dbReference type="NCBI Taxonomy" id="1854472"/>
    <lineage>
        <taxon>Eukaryota</taxon>
        <taxon>Fungi</taxon>
        <taxon>Dikarya</taxon>
        <taxon>Ascomycota</taxon>
        <taxon>Pezizomycotina</taxon>
        <taxon>Sordariomycetes</taxon>
        <taxon>Sordariomycetidae</taxon>
        <taxon>Sordariales</taxon>
        <taxon>Chaetomiaceae</taxon>
        <taxon>Chaetomium</taxon>
    </lineage>
</organism>
<comment type="caution">
    <text evidence="3">The sequence shown here is derived from an EMBL/GenBank/DDBJ whole genome shotgun (WGS) entry which is preliminary data.</text>
</comment>
<dbReference type="InterPro" id="IPR002575">
    <property type="entry name" value="Aminoglycoside_PTrfase"/>
</dbReference>
<dbReference type="EMBL" id="JAUEPN010000003">
    <property type="protein sequence ID" value="KAK3297928.1"/>
    <property type="molecule type" value="Genomic_DNA"/>
</dbReference>
<dbReference type="InterPro" id="IPR011009">
    <property type="entry name" value="Kinase-like_dom_sf"/>
</dbReference>
<reference evidence="3" key="1">
    <citation type="journal article" date="2023" name="Mol. Phylogenet. Evol.">
        <title>Genome-scale phylogeny and comparative genomics of the fungal order Sordariales.</title>
        <authorList>
            <person name="Hensen N."/>
            <person name="Bonometti L."/>
            <person name="Westerberg I."/>
            <person name="Brannstrom I.O."/>
            <person name="Guillou S."/>
            <person name="Cros-Aarteil S."/>
            <person name="Calhoun S."/>
            <person name="Haridas S."/>
            <person name="Kuo A."/>
            <person name="Mondo S."/>
            <person name="Pangilinan J."/>
            <person name="Riley R."/>
            <person name="LaButti K."/>
            <person name="Andreopoulos B."/>
            <person name="Lipzen A."/>
            <person name="Chen C."/>
            <person name="Yan M."/>
            <person name="Daum C."/>
            <person name="Ng V."/>
            <person name="Clum A."/>
            <person name="Steindorff A."/>
            <person name="Ohm R.A."/>
            <person name="Martin F."/>
            <person name="Silar P."/>
            <person name="Natvig D.O."/>
            <person name="Lalanne C."/>
            <person name="Gautier V."/>
            <person name="Ament-Velasquez S.L."/>
            <person name="Kruys A."/>
            <person name="Hutchinson M.I."/>
            <person name="Powell A.J."/>
            <person name="Barry K."/>
            <person name="Miller A.N."/>
            <person name="Grigoriev I.V."/>
            <person name="Debuchy R."/>
            <person name="Gladieux P."/>
            <person name="Hiltunen Thoren M."/>
            <person name="Johannesson H."/>
        </authorList>
    </citation>
    <scope>NUCLEOTIDE SEQUENCE</scope>
    <source>
        <strain evidence="3">CBS 168.71</strain>
    </source>
</reference>
<dbReference type="Pfam" id="PF01636">
    <property type="entry name" value="APH"/>
    <property type="match status" value="1"/>
</dbReference>